<organism evidence="2 3">
    <name type="scientific">Flaviflagellibacter deserti</name>
    <dbReference type="NCBI Taxonomy" id="2267266"/>
    <lineage>
        <taxon>Bacteria</taxon>
        <taxon>Pseudomonadati</taxon>
        <taxon>Pseudomonadota</taxon>
        <taxon>Alphaproteobacteria</taxon>
        <taxon>Hyphomicrobiales</taxon>
        <taxon>Flaviflagellibacter</taxon>
    </lineage>
</organism>
<reference evidence="3" key="1">
    <citation type="journal article" date="2019" name="Int. J. Syst. Evol. Microbiol.">
        <title>The Global Catalogue of Microorganisms (GCM) 10K type strain sequencing project: providing services to taxonomists for standard genome sequencing and annotation.</title>
        <authorList>
            <consortium name="The Broad Institute Genomics Platform"/>
            <consortium name="The Broad Institute Genome Sequencing Center for Infectious Disease"/>
            <person name="Wu L."/>
            <person name="Ma J."/>
        </authorList>
    </citation>
    <scope>NUCLEOTIDE SEQUENCE [LARGE SCALE GENOMIC DNA]</scope>
    <source>
        <strain evidence="3">CGMCC 1.16444</strain>
    </source>
</reference>
<protein>
    <submittedName>
        <fullName evidence="2">DUF1467 family protein</fullName>
    </submittedName>
</protein>
<accession>A0ABV9Z3R0</accession>
<keyword evidence="1" id="KW-0472">Membrane</keyword>
<dbReference type="Pfam" id="PF07330">
    <property type="entry name" value="DUF1467"/>
    <property type="match status" value="1"/>
</dbReference>
<proteinExistence type="predicted"/>
<sequence>MDIGSAIAIYFLIWWIGLFAVLPWGVRSQHEAGEVVPGTDPGAPATPRLLRIVIINTIFATVIFVAFYWVYTRHLISLDDIPFLP</sequence>
<feature type="transmembrane region" description="Helical" evidence="1">
    <location>
        <begin position="7"/>
        <end position="26"/>
    </location>
</feature>
<dbReference type="Proteomes" id="UP001595796">
    <property type="component" value="Unassembled WGS sequence"/>
</dbReference>
<evidence type="ECO:0000313" key="2">
    <source>
        <dbReference type="EMBL" id="MFC5068335.1"/>
    </source>
</evidence>
<dbReference type="RefSeq" id="WP_114955757.1">
    <property type="nucleotide sequence ID" value="NZ_JBHSJF010000006.1"/>
</dbReference>
<comment type="caution">
    <text evidence="2">The sequence shown here is derived from an EMBL/GenBank/DDBJ whole genome shotgun (WGS) entry which is preliminary data.</text>
</comment>
<dbReference type="InterPro" id="IPR009935">
    <property type="entry name" value="DUF1467"/>
</dbReference>
<keyword evidence="1" id="KW-0812">Transmembrane</keyword>
<feature type="transmembrane region" description="Helical" evidence="1">
    <location>
        <begin position="49"/>
        <end position="71"/>
    </location>
</feature>
<evidence type="ECO:0000313" key="3">
    <source>
        <dbReference type="Proteomes" id="UP001595796"/>
    </source>
</evidence>
<gene>
    <name evidence="2" type="ORF">ACFPFW_09955</name>
</gene>
<evidence type="ECO:0000256" key="1">
    <source>
        <dbReference type="SAM" id="Phobius"/>
    </source>
</evidence>
<dbReference type="EMBL" id="JBHSJF010000006">
    <property type="protein sequence ID" value="MFC5068335.1"/>
    <property type="molecule type" value="Genomic_DNA"/>
</dbReference>
<keyword evidence="1" id="KW-1133">Transmembrane helix</keyword>
<name>A0ABV9Z3R0_9HYPH</name>
<keyword evidence="3" id="KW-1185">Reference proteome</keyword>